<dbReference type="EMBL" id="CP092751">
    <property type="protein sequence ID" value="USP94202.1"/>
    <property type="molecule type" value="Genomic_DNA"/>
</dbReference>
<proteinExistence type="predicted"/>
<keyword evidence="2" id="KW-1185">Reference proteome</keyword>
<name>A0ABY4XV41_BACVA</name>
<accession>A0ABY4XV41</accession>
<dbReference type="RefSeq" id="WP_202327101.1">
    <property type="nucleotide sequence ID" value="NZ_CP092751.1"/>
</dbReference>
<evidence type="ECO:0000313" key="1">
    <source>
        <dbReference type="EMBL" id="USP94202.1"/>
    </source>
</evidence>
<gene>
    <name evidence="1" type="ORF">MKF32_13150</name>
</gene>
<sequence length="131" mass="15076">MYSRWSHLINVCNLSLHECGLSGINKISELAYDSLKARILTEYLLVKESAESSLIPVLIGAYAFEKPKGLEWYLQWMTEDAEKLMKLNAEWFINTALWQLLAMTANPYAHFDHWAGDIQQLVTKLNLTNPM</sequence>
<dbReference type="Proteomes" id="UP001057348">
    <property type="component" value="Chromosome"/>
</dbReference>
<organism evidence="1 2">
    <name type="scientific">Bacillus vallismortis</name>
    <dbReference type="NCBI Taxonomy" id="72361"/>
    <lineage>
        <taxon>Bacteria</taxon>
        <taxon>Bacillati</taxon>
        <taxon>Bacillota</taxon>
        <taxon>Bacilli</taxon>
        <taxon>Bacillales</taxon>
        <taxon>Bacillaceae</taxon>
        <taxon>Bacillus</taxon>
    </lineage>
</organism>
<evidence type="ECO:0000313" key="2">
    <source>
        <dbReference type="Proteomes" id="UP001057348"/>
    </source>
</evidence>
<reference evidence="1" key="1">
    <citation type="submission" date="2022-02" db="EMBL/GenBank/DDBJ databases">
        <title>Draft Genome Sequence of Bacillus vallismortis Strain BL01, Isolated from Artemisia lerchiana Web. Roots.</title>
        <authorList>
            <person name="Chebotar V.K."/>
            <person name="Gancheva M.S."/>
            <person name="Chizhevskaya E.P."/>
            <person name="Komarova O.V."/>
            <person name="Baganova M.E."/>
            <person name="Zaplatkin A.N."/>
            <person name="Pishchik V.N."/>
        </authorList>
    </citation>
    <scope>NUCLEOTIDE SEQUENCE</scope>
    <source>
        <strain evidence="1">BL01</strain>
    </source>
</reference>
<protein>
    <submittedName>
        <fullName evidence="1">Uncharacterized protein</fullName>
    </submittedName>
</protein>